<feature type="transmembrane region" description="Helical" evidence="8">
    <location>
        <begin position="634"/>
        <end position="656"/>
    </location>
</feature>
<feature type="transmembrane region" description="Helical" evidence="8">
    <location>
        <begin position="267"/>
        <end position="287"/>
    </location>
</feature>
<feature type="binding site" evidence="6">
    <location>
        <position position="322"/>
    </location>
    <ligand>
        <name>Na(+)</name>
        <dbReference type="ChEBI" id="CHEBI:29101"/>
        <label>1</label>
    </ligand>
</feature>
<feature type="transmembrane region" description="Helical" evidence="8">
    <location>
        <begin position="510"/>
        <end position="529"/>
    </location>
</feature>
<dbReference type="SUPFAM" id="SSF161070">
    <property type="entry name" value="SNF-like"/>
    <property type="match status" value="1"/>
</dbReference>
<dbReference type="eggNOG" id="KOG3659">
    <property type="taxonomic scope" value="Eukaryota"/>
</dbReference>
<dbReference type="Gene3D" id="3.40.50.20">
    <property type="match status" value="1"/>
</dbReference>
<dbReference type="InterPro" id="IPR000175">
    <property type="entry name" value="Na/ntran_symport"/>
</dbReference>
<gene>
    <name evidence="9" type="ORF">D623_10017637</name>
</gene>
<evidence type="ECO:0000256" key="1">
    <source>
        <dbReference type="ARBA" id="ARBA00004141"/>
    </source>
</evidence>
<dbReference type="GO" id="GO:0046872">
    <property type="term" value="F:metal ion binding"/>
    <property type="evidence" value="ECO:0007669"/>
    <property type="project" value="UniProtKB-KW"/>
</dbReference>
<dbReference type="GO" id="GO:0005886">
    <property type="term" value="C:plasma membrane"/>
    <property type="evidence" value="ECO:0007669"/>
    <property type="project" value="TreeGrafter"/>
</dbReference>
<feature type="transmembrane region" description="Helical" evidence="8">
    <location>
        <begin position="541"/>
        <end position="564"/>
    </location>
</feature>
<comment type="subcellular location">
    <subcellularLocation>
        <location evidence="1">Membrane</location>
        <topology evidence="1">Multi-pass membrane protein</topology>
    </subcellularLocation>
</comment>
<keyword evidence="5 8" id="KW-0472">Membrane</keyword>
<evidence type="ECO:0000313" key="9">
    <source>
        <dbReference type="EMBL" id="EPQ15979.1"/>
    </source>
</evidence>
<dbReference type="PANTHER" id="PTHR11616:SF100">
    <property type="entry name" value="TRANSPORTER"/>
    <property type="match status" value="1"/>
</dbReference>
<dbReference type="GO" id="GO:0006865">
    <property type="term" value="P:amino acid transport"/>
    <property type="evidence" value="ECO:0007669"/>
    <property type="project" value="TreeGrafter"/>
</dbReference>
<dbReference type="AlphaFoldDB" id="S7NF16"/>
<feature type="transmembrane region" description="Helical" evidence="8">
    <location>
        <begin position="319"/>
        <end position="337"/>
    </location>
</feature>
<evidence type="ECO:0000256" key="5">
    <source>
        <dbReference type="ARBA" id="ARBA00023136"/>
    </source>
</evidence>
<dbReference type="EMBL" id="KE164201">
    <property type="protein sequence ID" value="EPQ15979.1"/>
    <property type="molecule type" value="Genomic_DNA"/>
</dbReference>
<keyword evidence="2" id="KW-0813">Transport</keyword>
<proteinExistence type="predicted"/>
<keyword evidence="6" id="KW-0915">Sodium</keyword>
<feature type="region of interest" description="Disordered" evidence="7">
    <location>
        <begin position="104"/>
        <end position="127"/>
    </location>
</feature>
<feature type="binding site" evidence="6">
    <location>
        <position position="354"/>
    </location>
    <ligand>
        <name>Na(+)</name>
        <dbReference type="ChEBI" id="CHEBI:29101"/>
        <label>1</label>
    </ligand>
</feature>
<feature type="transmembrane region" description="Helical" evidence="8">
    <location>
        <begin position="585"/>
        <end position="608"/>
    </location>
</feature>
<feature type="region of interest" description="Disordered" evidence="7">
    <location>
        <begin position="667"/>
        <end position="701"/>
    </location>
</feature>
<dbReference type="SUPFAM" id="SSF52440">
    <property type="entry name" value="PreATP-grasp domain"/>
    <property type="match status" value="1"/>
</dbReference>
<reference evidence="9 10" key="1">
    <citation type="journal article" date="2013" name="Nat. Commun.">
        <title>Genome analysis reveals insights into physiology and longevity of the Brandt's bat Myotis brandtii.</title>
        <authorList>
            <person name="Seim I."/>
            <person name="Fang X."/>
            <person name="Xiong Z."/>
            <person name="Lobanov A.V."/>
            <person name="Huang Z."/>
            <person name="Ma S."/>
            <person name="Feng Y."/>
            <person name="Turanov A.A."/>
            <person name="Zhu Y."/>
            <person name="Lenz T.L."/>
            <person name="Gerashchenko M.V."/>
            <person name="Fan D."/>
            <person name="Hee Yim S."/>
            <person name="Yao X."/>
            <person name="Jordan D."/>
            <person name="Xiong Y."/>
            <person name="Ma Y."/>
            <person name="Lyapunov A.N."/>
            <person name="Chen G."/>
            <person name="Kulakova O.I."/>
            <person name="Sun Y."/>
            <person name="Lee S.G."/>
            <person name="Bronson R.T."/>
            <person name="Moskalev A.A."/>
            <person name="Sunyaev S.R."/>
            <person name="Zhang G."/>
            <person name="Krogh A."/>
            <person name="Wang J."/>
            <person name="Gladyshev V.N."/>
        </authorList>
    </citation>
    <scope>NUCLEOTIDE SEQUENCE [LARGE SCALE GENOMIC DNA]</scope>
</reference>
<dbReference type="InterPro" id="IPR016185">
    <property type="entry name" value="PreATP-grasp_dom_sf"/>
</dbReference>
<evidence type="ECO:0000256" key="2">
    <source>
        <dbReference type="ARBA" id="ARBA00022448"/>
    </source>
</evidence>
<accession>S7NF16</accession>
<dbReference type="Proteomes" id="UP000052978">
    <property type="component" value="Unassembled WGS sequence"/>
</dbReference>
<sequence>MPNVSGLSSFTAFLQLEEGRAAGALPLHVTAHWLPYLVAPPPSKRPVPRRLVLLSQVLIANNGIAAVKCMRSIRRWSYEMFRNERAIRFVVMVTPEDLKANADSKPVIAGPSDSKPVIATTSAPPTENAKVLPTEELNGEEHGMDWFNEEIEKPLEAIDKDEPKYESVTDRPSWANKVEYLMAQVGYSVGLSTIWRFPYLCLHNGGDPECSRTTSTTYFWYRHVLKTTDEIEFGGLPIVHLSVSLLATWLIICICMIKGLKSTGKMLYVSVFLSYIIFICVLIRSLMLKGADFGIKSLFAAQVPALYSVDVWRRTGNHLFLSMGSGFGSFTAISSYVPRSNNCIVDASAVALLNLVISLTATLFVFATLGYLATENSEKCYLKNAERMMNLVTAGVLPPELRLPESLYQHMSYTYPRWFGNLPEGAKVVALPYLSNCELSEQLKEVMEGPGVAFVAFTEIIAVFSGSTFWAIITFVFLVTMGLSTMQGILQGIITPLQDTFSCLRRHTTLLTVSVCVAMFLGSCFFVQPSGSYYVNLLDDYWASLPLFLILILENVSMAWIYGARRFLADLIIILGRPISPIFRWLWCFVSPFVLLVLLVIILIHLYVKPITYMAWNSSISNEELHNYPPWGKVLLALLTVFTILPIPAYFLYTLLKRISPASTRHHRDTDFLRRKSKAEKKKTRPRLHVGQSSKKMNKNR</sequence>
<evidence type="ECO:0000256" key="6">
    <source>
        <dbReference type="PIRSR" id="PIRSR600175-1"/>
    </source>
</evidence>
<feature type="transmembrane region" description="Helical" evidence="8">
    <location>
        <begin position="349"/>
        <end position="373"/>
    </location>
</feature>
<feature type="transmembrane region" description="Helical" evidence="8">
    <location>
        <begin position="238"/>
        <end position="260"/>
    </location>
</feature>
<evidence type="ECO:0000256" key="7">
    <source>
        <dbReference type="SAM" id="MobiDB-lite"/>
    </source>
</evidence>
<evidence type="ECO:0000256" key="3">
    <source>
        <dbReference type="ARBA" id="ARBA00022692"/>
    </source>
</evidence>
<keyword evidence="3 8" id="KW-0812">Transmembrane</keyword>
<dbReference type="PROSITE" id="PS50267">
    <property type="entry name" value="NA_NEUROTRAN_SYMP_3"/>
    <property type="match status" value="1"/>
</dbReference>
<feature type="compositionally biased region" description="Basic residues" evidence="7">
    <location>
        <begin position="675"/>
        <end position="688"/>
    </location>
</feature>
<name>S7NF16_MYOBR</name>
<protein>
    <submittedName>
        <fullName evidence="9">Orphan sodium-and chloride-dependent neurotransmitter transporter NTT5</fullName>
    </submittedName>
</protein>
<dbReference type="PRINTS" id="PR00176">
    <property type="entry name" value="NANEUSMPORT"/>
</dbReference>
<dbReference type="PANTHER" id="PTHR11616">
    <property type="entry name" value="SODIUM/CHLORIDE DEPENDENT TRANSPORTER"/>
    <property type="match status" value="1"/>
</dbReference>
<keyword evidence="10" id="KW-1185">Reference proteome</keyword>
<evidence type="ECO:0000256" key="4">
    <source>
        <dbReference type="ARBA" id="ARBA00022989"/>
    </source>
</evidence>
<keyword evidence="4 8" id="KW-1133">Transmembrane helix</keyword>
<dbReference type="GO" id="GO:0035725">
    <property type="term" value="P:sodium ion transmembrane transport"/>
    <property type="evidence" value="ECO:0007669"/>
    <property type="project" value="TreeGrafter"/>
</dbReference>
<dbReference type="Pfam" id="PF00209">
    <property type="entry name" value="SNF"/>
    <property type="match status" value="2"/>
</dbReference>
<organism evidence="9 10">
    <name type="scientific">Myotis brandtii</name>
    <name type="common">Brandt's bat</name>
    <dbReference type="NCBI Taxonomy" id="109478"/>
    <lineage>
        <taxon>Eukaryota</taxon>
        <taxon>Metazoa</taxon>
        <taxon>Chordata</taxon>
        <taxon>Craniata</taxon>
        <taxon>Vertebrata</taxon>
        <taxon>Euteleostomi</taxon>
        <taxon>Mammalia</taxon>
        <taxon>Eutheria</taxon>
        <taxon>Laurasiatheria</taxon>
        <taxon>Chiroptera</taxon>
        <taxon>Yangochiroptera</taxon>
        <taxon>Vespertilionidae</taxon>
        <taxon>Myotis</taxon>
    </lineage>
</organism>
<evidence type="ECO:0000256" key="8">
    <source>
        <dbReference type="SAM" id="Phobius"/>
    </source>
</evidence>
<keyword evidence="6" id="KW-0479">Metal-binding</keyword>
<evidence type="ECO:0000313" key="10">
    <source>
        <dbReference type="Proteomes" id="UP000052978"/>
    </source>
</evidence>
<dbReference type="InterPro" id="IPR037272">
    <property type="entry name" value="SNS_sf"/>
</dbReference>